<feature type="domain" description="DUF6810" evidence="2">
    <location>
        <begin position="56"/>
        <end position="114"/>
    </location>
</feature>
<dbReference type="RefSeq" id="WP_342822226.1">
    <property type="nucleotide sequence ID" value="NZ_CP046146.1"/>
</dbReference>
<dbReference type="InterPro" id="IPR049216">
    <property type="entry name" value="DUF6810"/>
</dbReference>
<dbReference type="EMBL" id="CP046147">
    <property type="protein sequence ID" value="WFG38948.1"/>
    <property type="molecule type" value="Genomic_DNA"/>
</dbReference>
<evidence type="ECO:0000313" key="4">
    <source>
        <dbReference type="EMBL" id="WFG38948.1"/>
    </source>
</evidence>
<reference evidence="5 6" key="1">
    <citation type="submission" date="2019-11" db="EMBL/GenBank/DDBJ databases">
        <authorList>
            <person name="Cho J.-C."/>
        </authorList>
    </citation>
    <scope>NUCLEOTIDE SEQUENCE [LARGE SCALE GENOMIC DNA]</scope>
    <source>
        <strain evidence="4 5">JH1073</strain>
        <strain evidence="3 6">JH702</strain>
    </source>
</reference>
<feature type="signal peptide" evidence="1">
    <location>
        <begin position="1"/>
        <end position="21"/>
    </location>
</feature>
<name>A0AAJ6CS30_9CHLR</name>
<proteinExistence type="predicted"/>
<keyword evidence="1" id="KW-0732">Signal</keyword>
<dbReference type="AlphaFoldDB" id="A0AAJ6CS30"/>
<organism evidence="4 5">
    <name type="scientific">Candidatus Lucifugimonas marina</name>
    <dbReference type="NCBI Taxonomy" id="3038979"/>
    <lineage>
        <taxon>Bacteria</taxon>
        <taxon>Bacillati</taxon>
        <taxon>Chloroflexota</taxon>
        <taxon>Dehalococcoidia</taxon>
        <taxon>SAR202 cluster</taxon>
        <taxon>Candidatus Lucifugimonadales</taxon>
        <taxon>Candidatus Lucifugimonadaceae</taxon>
        <taxon>Candidatus Lucifugimonas</taxon>
    </lineage>
</organism>
<evidence type="ECO:0000259" key="2">
    <source>
        <dbReference type="Pfam" id="PF20650"/>
    </source>
</evidence>
<reference evidence="4" key="2">
    <citation type="journal article" date="2023" name="Nat. Commun.">
        <title>Cultivation of marine bacteria of the SAR202 clade.</title>
        <authorList>
            <person name="Lim Y."/>
            <person name="Seo J.H."/>
            <person name="Giovannoni S.J."/>
            <person name="Kang I."/>
            <person name="Cho J.C."/>
        </authorList>
    </citation>
    <scope>NUCLEOTIDE SEQUENCE</scope>
    <source>
        <strain evidence="4">JH1073</strain>
    </source>
</reference>
<dbReference type="Pfam" id="PF20650">
    <property type="entry name" value="DUF6810"/>
    <property type="match status" value="1"/>
</dbReference>
<protein>
    <recommendedName>
        <fullName evidence="2">DUF6810 domain-containing protein</fullName>
    </recommendedName>
</protein>
<evidence type="ECO:0000256" key="1">
    <source>
        <dbReference type="SAM" id="SignalP"/>
    </source>
</evidence>
<dbReference type="EMBL" id="WMBE01000001">
    <property type="protein sequence ID" value="MDG0866337.1"/>
    <property type="molecule type" value="Genomic_DNA"/>
</dbReference>
<feature type="chain" id="PRO_5042547078" description="DUF6810 domain-containing protein" evidence="1">
    <location>
        <begin position="22"/>
        <end position="158"/>
    </location>
</feature>
<dbReference type="Proteomes" id="UP001219901">
    <property type="component" value="Chromosome"/>
</dbReference>
<sequence>MLNLRVAISLLLLLLALAACGPENSSSELISNDSETPRTAEGENSLFVANDNIYEIDDFTAVGYKAITQFELDTLPSANDAWYGFYSQKDVELRFYESHPAALEHGVELAEAAVNKGAVGYSKQPPRRWDAYAVVGNVVMLCELEIESCKALIAELPE</sequence>
<keyword evidence="5" id="KW-1185">Reference proteome</keyword>
<accession>A0AAJ6CS30</accession>
<dbReference type="Proteomes" id="UP001321249">
    <property type="component" value="Unassembled WGS sequence"/>
</dbReference>
<evidence type="ECO:0000313" key="5">
    <source>
        <dbReference type="Proteomes" id="UP001219901"/>
    </source>
</evidence>
<reference evidence="5" key="3">
    <citation type="submission" date="2023-06" db="EMBL/GenBank/DDBJ databases">
        <title>Pangenomics reveal diversification of enzyme families and niche specialization in globally abundant SAR202 bacteria.</title>
        <authorList>
            <person name="Saw J.H.W."/>
        </authorList>
    </citation>
    <scope>NUCLEOTIDE SEQUENCE [LARGE SCALE GENOMIC DNA]</scope>
    <source>
        <strain evidence="5">JH1073</strain>
    </source>
</reference>
<evidence type="ECO:0000313" key="6">
    <source>
        <dbReference type="Proteomes" id="UP001321249"/>
    </source>
</evidence>
<gene>
    <name evidence="3" type="ORF">GKO46_04525</name>
    <name evidence="4" type="ORF">GKO48_04735</name>
</gene>
<evidence type="ECO:0000313" key="3">
    <source>
        <dbReference type="EMBL" id="MDG0866337.1"/>
    </source>
</evidence>
<dbReference type="PROSITE" id="PS51257">
    <property type="entry name" value="PROKAR_LIPOPROTEIN"/>
    <property type="match status" value="1"/>
</dbReference>